<dbReference type="Proteomes" id="UP001283361">
    <property type="component" value="Unassembled WGS sequence"/>
</dbReference>
<name>A0AAE1DFM9_9GAST</name>
<gene>
    <name evidence="1" type="ORF">RRG08_061226</name>
</gene>
<accession>A0AAE1DFM9</accession>
<evidence type="ECO:0000313" key="1">
    <source>
        <dbReference type="EMBL" id="KAK3768767.1"/>
    </source>
</evidence>
<sequence length="368" mass="41799">MMLNVEMLKGLQGKIKSKRFSMTGERELWRGFGGRRGKLSDRFVGGRGEGPRRAGGLFCWRCLNNHILAEFSFFPEESFPELYDYVITVQTKHFMSFIFSWMATLFFSRCCSAKNGIRPIVNPMNQTQILMEKLRSNKTVTPRGETKKIRFQHQSDETKKIRFQHQKDETKIRIVGALQAILLSSFGNSRSTLSELCPYDVLTCSLRELFPINPFIMKHCIVYRAHKASRIYLQILALHKMSTTAQLSEGSRAKLRLQAAAINAGIEEETCRAVCSKSPPMSGWVLYLLATNDHDYRPESRHIRSQAAAEFGLTPNVDISTICYHRHATISLVSGAHLEHKSSVKSQAMLSLYGLGVTHFERIESGIL</sequence>
<reference evidence="1" key="1">
    <citation type="journal article" date="2023" name="G3 (Bethesda)">
        <title>A reference genome for the long-term kleptoplast-retaining sea slug Elysia crispata morphotype clarki.</title>
        <authorList>
            <person name="Eastman K.E."/>
            <person name="Pendleton A.L."/>
            <person name="Shaikh M.A."/>
            <person name="Suttiyut T."/>
            <person name="Ogas R."/>
            <person name="Tomko P."/>
            <person name="Gavelis G."/>
            <person name="Widhalm J.R."/>
            <person name="Wisecaver J.H."/>
        </authorList>
    </citation>
    <scope>NUCLEOTIDE SEQUENCE</scope>
    <source>
        <strain evidence="1">ECLA1</strain>
    </source>
</reference>
<protein>
    <submittedName>
        <fullName evidence="1">Uncharacterized protein</fullName>
    </submittedName>
</protein>
<keyword evidence="2" id="KW-1185">Reference proteome</keyword>
<evidence type="ECO:0000313" key="2">
    <source>
        <dbReference type="Proteomes" id="UP001283361"/>
    </source>
</evidence>
<organism evidence="1 2">
    <name type="scientific">Elysia crispata</name>
    <name type="common">lettuce slug</name>
    <dbReference type="NCBI Taxonomy" id="231223"/>
    <lineage>
        <taxon>Eukaryota</taxon>
        <taxon>Metazoa</taxon>
        <taxon>Spiralia</taxon>
        <taxon>Lophotrochozoa</taxon>
        <taxon>Mollusca</taxon>
        <taxon>Gastropoda</taxon>
        <taxon>Heterobranchia</taxon>
        <taxon>Euthyneura</taxon>
        <taxon>Panpulmonata</taxon>
        <taxon>Sacoglossa</taxon>
        <taxon>Placobranchoidea</taxon>
        <taxon>Plakobranchidae</taxon>
        <taxon>Elysia</taxon>
    </lineage>
</organism>
<comment type="caution">
    <text evidence="1">The sequence shown here is derived from an EMBL/GenBank/DDBJ whole genome shotgun (WGS) entry which is preliminary data.</text>
</comment>
<proteinExistence type="predicted"/>
<dbReference type="EMBL" id="JAWDGP010004017">
    <property type="protein sequence ID" value="KAK3768767.1"/>
    <property type="molecule type" value="Genomic_DNA"/>
</dbReference>
<dbReference type="AlphaFoldDB" id="A0AAE1DFM9"/>